<feature type="domain" description="Peptidase C14 caspase" evidence="1">
    <location>
        <begin position="21"/>
        <end position="230"/>
    </location>
</feature>
<proteinExistence type="predicted"/>
<dbReference type="GO" id="GO:0006508">
    <property type="term" value="P:proteolysis"/>
    <property type="evidence" value="ECO:0007669"/>
    <property type="project" value="InterPro"/>
</dbReference>
<accession>A0A444JE37</accession>
<comment type="caution">
    <text evidence="2">The sequence shown here is derived from an EMBL/GenBank/DDBJ whole genome shotgun (WGS) entry which is preliminary data.</text>
</comment>
<dbReference type="GO" id="GO:0004197">
    <property type="term" value="F:cysteine-type endopeptidase activity"/>
    <property type="evidence" value="ECO:0007669"/>
    <property type="project" value="InterPro"/>
</dbReference>
<dbReference type="EMBL" id="MTKS01000155">
    <property type="protein sequence ID" value="RWX51341.1"/>
    <property type="molecule type" value="Genomic_DNA"/>
</dbReference>
<reference evidence="2 3" key="1">
    <citation type="submission" date="2017-01" db="EMBL/GenBank/DDBJ databases">
        <title>The cable genome- insights into the physiology and evolution of filamentous bacteria capable of sulfide oxidation via long distance electron transfer.</title>
        <authorList>
            <person name="Schreiber L."/>
            <person name="Bjerg J.T."/>
            <person name="Boggild A."/>
            <person name="Van De Vossenberg J."/>
            <person name="Meysman F."/>
            <person name="Nielsen L.P."/>
            <person name="Schramm A."/>
            <person name="Kjeldsen K.U."/>
        </authorList>
    </citation>
    <scope>NUCLEOTIDE SEQUENCE [LARGE SCALE GENOMIC DNA]</scope>
    <source>
        <strain evidence="2">A5</strain>
    </source>
</reference>
<dbReference type="Proteomes" id="UP000288892">
    <property type="component" value="Unassembled WGS sequence"/>
</dbReference>
<organism evidence="2 3">
    <name type="scientific">Candidatus Electrothrix marina</name>
    <dbReference type="NCBI Taxonomy" id="1859130"/>
    <lineage>
        <taxon>Bacteria</taxon>
        <taxon>Pseudomonadati</taxon>
        <taxon>Thermodesulfobacteriota</taxon>
        <taxon>Desulfobulbia</taxon>
        <taxon>Desulfobulbales</taxon>
        <taxon>Desulfobulbaceae</taxon>
        <taxon>Candidatus Electrothrix</taxon>
    </lineage>
</organism>
<keyword evidence="3" id="KW-1185">Reference proteome</keyword>
<dbReference type="AlphaFoldDB" id="A0A444JE37"/>
<dbReference type="InterPro" id="IPR011600">
    <property type="entry name" value="Pept_C14_caspase"/>
</dbReference>
<evidence type="ECO:0000259" key="1">
    <source>
        <dbReference type="Pfam" id="PF00656"/>
    </source>
</evidence>
<name>A0A444JE37_9BACT</name>
<sequence>MLFHHRCLQSLQRRIRMKNEHHAIVIGINSYPVSGLPALEGPVNDAEDFSAWLRDPQGGNVPEERIQRILSTDFEKDTALPFPNQVEALFEPFITKGVQGRCGERLYIFVAGHGFGDPGDMGTTALYAGNAQKMFPWHVAITDYVDWLRRHAVFDEIVLLMDCCRTINSYHEVKEPQYPTTKGRTGADQVRCFFAFAVGRGRVARERRFEDGRDSGIFTRTFLHALQTARPRQGRVTGQQVKDQIHNSIDTFAGDARIEPPEIRLDSSQDITFLYRKSAQAVPVSVVLQSYKGAETLVLSDGNFQKIREEKVNASTLTLELEPGLYKIAVKNTDRQQIFEVPNHAGIIV</sequence>
<evidence type="ECO:0000313" key="3">
    <source>
        <dbReference type="Proteomes" id="UP000288892"/>
    </source>
</evidence>
<gene>
    <name evidence="2" type="ORF">VU01_11552</name>
</gene>
<dbReference type="Pfam" id="PF00656">
    <property type="entry name" value="Peptidase_C14"/>
    <property type="match status" value="1"/>
</dbReference>
<evidence type="ECO:0000313" key="2">
    <source>
        <dbReference type="EMBL" id="RWX51341.1"/>
    </source>
</evidence>
<dbReference type="Gene3D" id="3.40.50.1460">
    <property type="match status" value="1"/>
</dbReference>
<protein>
    <submittedName>
        <fullName evidence="2">Caspase domain-containing protein</fullName>
    </submittedName>
</protein>